<accession>A0AAV4W7S8</accession>
<dbReference type="GO" id="GO:0005524">
    <property type="term" value="F:ATP binding"/>
    <property type="evidence" value="ECO:0007669"/>
    <property type="project" value="InterPro"/>
</dbReference>
<name>A0AAV4W7S8_9ARAC</name>
<evidence type="ECO:0000313" key="3">
    <source>
        <dbReference type="EMBL" id="GIY78428.1"/>
    </source>
</evidence>
<dbReference type="GO" id="GO:0016301">
    <property type="term" value="F:kinase activity"/>
    <property type="evidence" value="ECO:0007669"/>
    <property type="project" value="InterPro"/>
</dbReference>
<comment type="similarity">
    <text evidence="1">Belongs to the PEP-utilizing enzyme family.</text>
</comment>
<evidence type="ECO:0000256" key="1">
    <source>
        <dbReference type="ARBA" id="ARBA00007837"/>
    </source>
</evidence>
<feature type="domain" description="Pyruvate phosphate dikinase AMP/ATP-binding" evidence="2">
    <location>
        <begin position="425"/>
        <end position="743"/>
    </location>
</feature>
<protein>
    <submittedName>
        <fullName evidence="3">Probable phosphoenolpyruvate synthase</fullName>
    </submittedName>
</protein>
<sequence length="1006" mass="112256">MLFTFLVALFAAPLYLLYWIKWALAYAAIRLYSAFQDKRLNAYDITALGDPIKLGFLVPPLEKQLESPFPDSHLQEAADEVAFYGVNSKSECLLVRLARGCDHKADAWIYLKLANGKTYNLAETTGHQQSSDGEGKTFTCGKLQTHYLSPMRRWRIFYCGMLKEVSENKKDAAETVFVKFVFLWTSASDIYDCTFETNPCGFATAMARSEWRVPFVPPTQKLKDALNYYAQTGIINGTVSINDGSDYEMYLFGKKFRSLGKSASIAGCKFTSILGNVPSTGFSFQLSSISVPYAFKNLPFGFIVDGNGTLSPLKNLDINMKPSSTENLRSFFKANFFADEEYEISGNINEPYVFYSGQGWSGFLEMSFVEYKVNNRKGFGLIMSGEVYNETKSLPAKSEPSISFPESVPLTVQFTEESAQFGEISGGKGSSLGKLTELSEKEGSFIVPKGIVVTTSAYDEFVTQEILDAVKDLENIAYGNVSGDLKSACKKVSDIVENTLLPNKICHSVIEDLKDIFGEEVNQHRFAVRSSATGEDTSAMSAAGQMDTFLGVQGFKEIFVAVKKCWASQFGYIAVEYKRRYGQILNSPMAVVIQDMVACDVSGVLFTCDPVTNNPSVITITANYGLGETVVSGSVEPDTFVLRKKENGRIAIDEVVIGTKCQKITMQDSGGTVTEDIDEHSRSESCLTKKAAERLGKLSLQIEKYYKSSRDIEWGILNDDIYILQSRPVTNGAAETDHEMKHEFDAPLRCEGEYFTVANVGEVMPDATSPLGIEMITKYFRNIVIRQAIEKGFTDKFMSSMYYLNGMLPFCNHMLMTVAELFLRYGIDSQMTKGFMISVFGRILDDPDLISFAKQRVKQNAPKPPLLTQCRFVLRYYWDLFFFDWGMKKVKAKIENYEPDHLNLSTADETFDAILESCSDFDEAAAMHIDCSTSSSNWNMNMFMILCEAKQSFDNDVYSDFAQLSGTSSNVESANVPHAMQEVADQIVKDISSEEFKSMTAEEAGE</sequence>
<dbReference type="PANTHER" id="PTHR43615">
    <property type="entry name" value="PHOSPHOENOLPYRUVATE SYNTHASE-RELATED"/>
    <property type="match status" value="1"/>
</dbReference>
<dbReference type="EMBL" id="BPLQ01014244">
    <property type="protein sequence ID" value="GIY78428.1"/>
    <property type="molecule type" value="Genomic_DNA"/>
</dbReference>
<organism evidence="3 4">
    <name type="scientific">Caerostris darwini</name>
    <dbReference type="NCBI Taxonomy" id="1538125"/>
    <lineage>
        <taxon>Eukaryota</taxon>
        <taxon>Metazoa</taxon>
        <taxon>Ecdysozoa</taxon>
        <taxon>Arthropoda</taxon>
        <taxon>Chelicerata</taxon>
        <taxon>Arachnida</taxon>
        <taxon>Araneae</taxon>
        <taxon>Araneomorphae</taxon>
        <taxon>Entelegynae</taxon>
        <taxon>Araneoidea</taxon>
        <taxon>Araneidae</taxon>
        <taxon>Caerostris</taxon>
    </lineage>
</organism>
<comment type="caution">
    <text evidence="3">The sequence shown here is derived from an EMBL/GenBank/DDBJ whole genome shotgun (WGS) entry which is preliminary data.</text>
</comment>
<proteinExistence type="inferred from homology"/>
<evidence type="ECO:0000259" key="2">
    <source>
        <dbReference type="Pfam" id="PF01326"/>
    </source>
</evidence>
<dbReference type="Gene3D" id="3.30.470.20">
    <property type="entry name" value="ATP-grasp fold, B domain"/>
    <property type="match status" value="1"/>
</dbReference>
<dbReference type="Gene3D" id="3.30.1490.20">
    <property type="entry name" value="ATP-grasp fold, A domain"/>
    <property type="match status" value="1"/>
</dbReference>
<reference evidence="3 4" key="1">
    <citation type="submission" date="2021-06" db="EMBL/GenBank/DDBJ databases">
        <title>Caerostris darwini draft genome.</title>
        <authorList>
            <person name="Kono N."/>
            <person name="Arakawa K."/>
        </authorList>
    </citation>
    <scope>NUCLEOTIDE SEQUENCE [LARGE SCALE GENOMIC DNA]</scope>
</reference>
<evidence type="ECO:0000313" key="4">
    <source>
        <dbReference type="Proteomes" id="UP001054837"/>
    </source>
</evidence>
<dbReference type="InterPro" id="IPR013815">
    <property type="entry name" value="ATP_grasp_subdomain_1"/>
</dbReference>
<keyword evidence="4" id="KW-1185">Reference proteome</keyword>
<dbReference type="Proteomes" id="UP001054837">
    <property type="component" value="Unassembled WGS sequence"/>
</dbReference>
<dbReference type="InterPro" id="IPR051549">
    <property type="entry name" value="PEP_Utilizing_Enz"/>
</dbReference>
<dbReference type="InterPro" id="IPR002192">
    <property type="entry name" value="PPDK_AMP/ATP-bd"/>
</dbReference>
<dbReference type="Pfam" id="PF01326">
    <property type="entry name" value="PPDK_N"/>
    <property type="match status" value="1"/>
</dbReference>
<dbReference type="AlphaFoldDB" id="A0AAV4W7S8"/>
<dbReference type="PANTHER" id="PTHR43615:SF1">
    <property type="entry name" value="PPDK_N DOMAIN-CONTAINING PROTEIN"/>
    <property type="match status" value="1"/>
</dbReference>
<gene>
    <name evidence="3" type="primary">ppsA</name>
    <name evidence="3" type="ORF">CDAR_272031</name>
</gene>
<dbReference type="SUPFAM" id="SSF56059">
    <property type="entry name" value="Glutathione synthetase ATP-binding domain-like"/>
    <property type="match status" value="1"/>
</dbReference>